<dbReference type="PANTHER" id="PTHR21497">
    <property type="entry name" value="UBIQUITIN LIGASE E3 ALPHA-RELATED"/>
    <property type="match status" value="1"/>
</dbReference>
<dbReference type="Proteomes" id="UP000664940">
    <property type="component" value="Unassembled WGS sequence"/>
</dbReference>
<comment type="caution">
    <text evidence="4">The sequence shown here is derived from an EMBL/GenBank/DDBJ whole genome shotgun (WGS) entry which is preliminary data.</text>
</comment>
<accession>A0A834ASK7</accession>
<keyword evidence="1" id="KW-0833">Ubl conjugation pathway</keyword>
<name>A0A834ASK7_9CHIR</name>
<dbReference type="GO" id="GO:0071596">
    <property type="term" value="P:ubiquitin-dependent protein catabolic process via the N-end rule pathway"/>
    <property type="evidence" value="ECO:0007669"/>
    <property type="project" value="UniProtKB-UniRule"/>
</dbReference>
<evidence type="ECO:0000259" key="3">
    <source>
        <dbReference type="Pfam" id="PF18995"/>
    </source>
</evidence>
<evidence type="ECO:0000313" key="4">
    <source>
        <dbReference type="EMBL" id="KAF6116828.1"/>
    </source>
</evidence>
<evidence type="ECO:0000256" key="2">
    <source>
        <dbReference type="SAM" id="MobiDB-lite"/>
    </source>
</evidence>
<gene>
    <name evidence="4" type="ORF">HJG60_019905</name>
</gene>
<dbReference type="InterPro" id="IPR044046">
    <property type="entry name" value="E3_ligase_UBR-like_C"/>
</dbReference>
<proteinExistence type="inferred from homology"/>
<feature type="domain" description="E3 ubiquitin-protein ligase UBR-like C-terminal" evidence="3">
    <location>
        <begin position="414"/>
        <end position="833"/>
    </location>
</feature>
<dbReference type="EC" id="2.3.2.27" evidence="1"/>
<comment type="pathway">
    <text evidence="1">Protein modification; protein ubiquitination.</text>
</comment>
<keyword evidence="1" id="KW-0863">Zinc-finger</keyword>
<evidence type="ECO:0000313" key="5">
    <source>
        <dbReference type="Proteomes" id="UP000664940"/>
    </source>
</evidence>
<comment type="catalytic activity">
    <reaction evidence="1">
        <text>S-ubiquitinyl-[E2 ubiquitin-conjugating enzyme]-L-cysteine + [acceptor protein]-L-lysine = [E2 ubiquitin-conjugating enzyme]-L-cysteine + N(6)-ubiquitinyl-[acceptor protein]-L-lysine.</text>
        <dbReference type="EC" id="2.3.2.27"/>
    </reaction>
</comment>
<dbReference type="PANTHER" id="PTHR21497:SF28">
    <property type="entry name" value="E3 UBIQUITIN-PROTEIN LIGASE UBR2"/>
    <property type="match status" value="1"/>
</dbReference>
<keyword evidence="4" id="KW-0436">Ligase</keyword>
<dbReference type="AlphaFoldDB" id="A0A834ASK7"/>
<dbReference type="UniPathway" id="UPA00143"/>
<sequence>MLCVMRTVLQWAVEHTGCAWSESMLQRVLHLIGMALQEEKQHLENVMEEHVVTFTFTQKISKPGEAPNNSPSILAMLETLQNAPYLEVHKDMIRWILKTFNAIKKMRESSSTSPVAETEETITEESSRDKDKAERKRKAEIARLRREKVMAQMSEMQRHFIDENKELFQQTLGLEASNSAVLDNSPMVSDVTLTALGPAQTQVPKQRQFVTCILCQEEQEVKVESKAMVLAAFVQRSTVLSKNRSKGIQDPEKHDPLFMHPDLSCGTHTGSCGHIMHAHCWQRYFDSVQAKEQRRQQRLRLHTSYDVENGEFLCPLCECLSNTVIPLLLPPRNIFNKLNFSDQPNLTQWIRTISQQINALQILRKEESIPNIASSKNSKNMDKLQLPEGFRPDFHPKNPYSDSIKEMLTTFGTAVYKVGLKVHPNEEDPRVPLMCWGSCAYTIQSIERILSDEDKPLFGPLPCRLDDCLRSLTRFAAAHWTVALLSVVQGHFCKLFASLVPDDSYGDLPCILDIDMFHLLVGLVLAFPALHCQDFSGISLGTGDLHIFHLVTMAHIVQILLTSCTEANGMDQETPAGEEELAVLALYKTLRQCTGSVLKEIPSGWHLWRSVRAGIMPFLKCSALFFHYLSGVPAPPEIQVAGTRHFEHLCNYLSLPSNLISLFQENSEITKVLIESWCQNSEVKRYLNGERDAISYPRESNKLIGLPEDYSSLINQASNFSCPKSGGDKSRAPTLCLVCGTLLCSQSYCCQTELEGEDVGACTAHTYSCGSGVGIFLRVRECQVLFLAGKTKGCFYSPPYLDDYGETDQGLRRGNPLHLCKERFKKIQRLWQQHSVTEEIGHAQEANQTLVGVDWQHL</sequence>
<comment type="similarity">
    <text evidence="1">Belongs to the E3 ubiquitin-protein ligase UBR1-like family.</text>
</comment>
<organism evidence="4 5">
    <name type="scientific">Phyllostomus discolor</name>
    <name type="common">pale spear-nosed bat</name>
    <dbReference type="NCBI Taxonomy" id="89673"/>
    <lineage>
        <taxon>Eukaryota</taxon>
        <taxon>Metazoa</taxon>
        <taxon>Chordata</taxon>
        <taxon>Craniata</taxon>
        <taxon>Vertebrata</taxon>
        <taxon>Euteleostomi</taxon>
        <taxon>Mammalia</taxon>
        <taxon>Eutheria</taxon>
        <taxon>Laurasiatheria</taxon>
        <taxon>Chiroptera</taxon>
        <taxon>Yangochiroptera</taxon>
        <taxon>Phyllostomidae</taxon>
        <taxon>Phyllostominae</taxon>
        <taxon>Phyllostomus</taxon>
    </lineage>
</organism>
<dbReference type="GO" id="GO:0000151">
    <property type="term" value="C:ubiquitin ligase complex"/>
    <property type="evidence" value="ECO:0007669"/>
    <property type="project" value="TreeGrafter"/>
</dbReference>
<dbReference type="GO" id="GO:0061630">
    <property type="term" value="F:ubiquitin protein ligase activity"/>
    <property type="evidence" value="ECO:0007669"/>
    <property type="project" value="UniProtKB-UniRule"/>
</dbReference>
<dbReference type="CDD" id="cd16686">
    <property type="entry name" value="RING-H2_UBR2"/>
    <property type="match status" value="1"/>
</dbReference>
<dbReference type="GO" id="GO:0016567">
    <property type="term" value="P:protein ubiquitination"/>
    <property type="evidence" value="ECO:0007669"/>
    <property type="project" value="UniProtKB-UniRule"/>
</dbReference>
<keyword evidence="1" id="KW-0808">Transferase</keyword>
<dbReference type="InterPro" id="IPR039164">
    <property type="entry name" value="UBR1-like"/>
</dbReference>
<feature type="region of interest" description="Disordered" evidence="2">
    <location>
        <begin position="107"/>
        <end position="138"/>
    </location>
</feature>
<dbReference type="Pfam" id="PF18995">
    <property type="entry name" value="PRT6_C"/>
    <property type="match status" value="1"/>
</dbReference>
<feature type="compositionally biased region" description="Basic and acidic residues" evidence="2">
    <location>
        <begin position="125"/>
        <end position="138"/>
    </location>
</feature>
<keyword evidence="1" id="KW-0479">Metal-binding</keyword>
<comment type="function">
    <text evidence="1">Ubiquitin ligase protein which is a component of the N-end rule pathway. Recognizes and binds to proteins bearing specific N-terminal residues that are destabilizing according to the N-end rule, leading to their ubiquitination and subsequent degradation.</text>
</comment>
<evidence type="ECO:0000256" key="1">
    <source>
        <dbReference type="RuleBase" id="RU366018"/>
    </source>
</evidence>
<keyword evidence="1" id="KW-0862">Zinc</keyword>
<dbReference type="GO" id="GO:0005737">
    <property type="term" value="C:cytoplasm"/>
    <property type="evidence" value="ECO:0007669"/>
    <property type="project" value="TreeGrafter"/>
</dbReference>
<dbReference type="GO" id="GO:0008270">
    <property type="term" value="F:zinc ion binding"/>
    <property type="evidence" value="ECO:0007669"/>
    <property type="project" value="UniProtKB-UniRule"/>
</dbReference>
<protein>
    <recommendedName>
        <fullName evidence="1">E3 ubiquitin-protein ligase</fullName>
        <ecNumber evidence="1">2.3.2.27</ecNumber>
    </recommendedName>
</protein>
<dbReference type="EMBL" id="JABVXQ010000004">
    <property type="protein sequence ID" value="KAF6116828.1"/>
    <property type="molecule type" value="Genomic_DNA"/>
</dbReference>
<dbReference type="GO" id="GO:0016874">
    <property type="term" value="F:ligase activity"/>
    <property type="evidence" value="ECO:0007669"/>
    <property type="project" value="UniProtKB-KW"/>
</dbReference>
<reference evidence="4 5" key="1">
    <citation type="journal article" date="2020" name="Nature">
        <title>Six reference-quality genomes reveal evolution of bat adaptations.</title>
        <authorList>
            <person name="Jebb D."/>
            <person name="Huang Z."/>
            <person name="Pippel M."/>
            <person name="Hughes G.M."/>
            <person name="Lavrichenko K."/>
            <person name="Devanna P."/>
            <person name="Winkler S."/>
            <person name="Jermiin L.S."/>
            <person name="Skirmuntt E.C."/>
            <person name="Katzourakis A."/>
            <person name="Burkitt-Gray L."/>
            <person name="Ray D.A."/>
            <person name="Sullivan K.A.M."/>
            <person name="Roscito J.G."/>
            <person name="Kirilenko B.M."/>
            <person name="Davalos L.M."/>
            <person name="Corthals A.P."/>
            <person name="Power M.L."/>
            <person name="Jones G."/>
            <person name="Ransome R.D."/>
            <person name="Dechmann D.K.N."/>
            <person name="Locatelli A.G."/>
            <person name="Puechmaille S.J."/>
            <person name="Fedrigo O."/>
            <person name="Jarvis E.D."/>
            <person name="Hiller M."/>
            <person name="Vernes S.C."/>
            <person name="Myers E.W."/>
            <person name="Teeling E.C."/>
        </authorList>
    </citation>
    <scope>NUCLEOTIDE SEQUENCE [LARGE SCALE GENOMIC DNA]</scope>
    <source>
        <strain evidence="4">Bat1K_MPI-CBG_1</strain>
    </source>
</reference>